<dbReference type="InterPro" id="IPR000182">
    <property type="entry name" value="GNAT_dom"/>
</dbReference>
<dbReference type="OrthoDB" id="6382410at2"/>
<dbReference type="Proteomes" id="UP000281813">
    <property type="component" value="Unassembled WGS sequence"/>
</dbReference>
<sequence>MKDLFKSYMFGPYKVRKATEKDIEDIIELLQDVARWLESKGIMQWEYLLTGEENEEIKKDIVAGRTYLVEYAGEIAATFNFSSLQNDWDIELWGKRNDLAYYIHRLAVKREFQRQQLGKKILNWIDANIQLKGGYVRLDCIANNPVLNKFYQEAGFTFVRHVGEGEDKFSTYEKSYS</sequence>
<keyword evidence="3" id="KW-1185">Reference proteome</keyword>
<protein>
    <submittedName>
        <fullName evidence="2">GNAT family N-acetyltransferase</fullName>
    </submittedName>
</protein>
<gene>
    <name evidence="2" type="ORF">D8M05_06525</name>
</gene>
<dbReference type="RefSeq" id="WP_121129849.1">
    <property type="nucleotide sequence ID" value="NZ_JBHUFK010000033.1"/>
</dbReference>
<dbReference type="SUPFAM" id="SSF55729">
    <property type="entry name" value="Acyl-CoA N-acyltransferases (Nat)"/>
    <property type="match status" value="1"/>
</dbReference>
<dbReference type="EMBL" id="RBZO01000007">
    <property type="protein sequence ID" value="RKQ16900.1"/>
    <property type="molecule type" value="Genomic_DNA"/>
</dbReference>
<feature type="domain" description="N-acetyltransferase" evidence="1">
    <location>
        <begin position="13"/>
        <end position="177"/>
    </location>
</feature>
<proteinExistence type="predicted"/>
<evidence type="ECO:0000259" key="1">
    <source>
        <dbReference type="PROSITE" id="PS51186"/>
    </source>
</evidence>
<name>A0A494Z303_9BACI</name>
<dbReference type="InterPro" id="IPR016181">
    <property type="entry name" value="Acyl_CoA_acyltransferase"/>
</dbReference>
<organism evidence="2 3">
    <name type="scientific">Oceanobacillus bengalensis</name>
    <dbReference type="NCBI Taxonomy" id="1435466"/>
    <lineage>
        <taxon>Bacteria</taxon>
        <taxon>Bacillati</taxon>
        <taxon>Bacillota</taxon>
        <taxon>Bacilli</taxon>
        <taxon>Bacillales</taxon>
        <taxon>Bacillaceae</taxon>
        <taxon>Oceanobacillus</taxon>
    </lineage>
</organism>
<evidence type="ECO:0000313" key="2">
    <source>
        <dbReference type="EMBL" id="RKQ16900.1"/>
    </source>
</evidence>
<comment type="caution">
    <text evidence="2">The sequence shown here is derived from an EMBL/GenBank/DDBJ whole genome shotgun (WGS) entry which is preliminary data.</text>
</comment>
<dbReference type="CDD" id="cd04301">
    <property type="entry name" value="NAT_SF"/>
    <property type="match status" value="1"/>
</dbReference>
<evidence type="ECO:0000313" key="3">
    <source>
        <dbReference type="Proteomes" id="UP000281813"/>
    </source>
</evidence>
<dbReference type="PROSITE" id="PS51186">
    <property type="entry name" value="GNAT"/>
    <property type="match status" value="1"/>
</dbReference>
<dbReference type="Pfam" id="PF00583">
    <property type="entry name" value="Acetyltransf_1"/>
    <property type="match status" value="1"/>
</dbReference>
<reference evidence="2 3" key="1">
    <citation type="journal article" date="2015" name="Antonie Van Leeuwenhoek">
        <title>Oceanobacillus bengalensis sp. nov., a bacterium isolated from seawater of the Bay of Bengal.</title>
        <authorList>
            <person name="Yongchang O."/>
            <person name="Xiang W."/>
            <person name="Wang G."/>
        </authorList>
    </citation>
    <scope>NUCLEOTIDE SEQUENCE [LARGE SCALE GENOMIC DNA]</scope>
    <source>
        <strain evidence="2 3">MCCC 1K00260</strain>
    </source>
</reference>
<dbReference type="Gene3D" id="3.40.630.30">
    <property type="match status" value="1"/>
</dbReference>
<dbReference type="GO" id="GO:0016747">
    <property type="term" value="F:acyltransferase activity, transferring groups other than amino-acyl groups"/>
    <property type="evidence" value="ECO:0007669"/>
    <property type="project" value="InterPro"/>
</dbReference>
<accession>A0A494Z303</accession>
<keyword evidence="2" id="KW-0808">Transferase</keyword>
<dbReference type="AlphaFoldDB" id="A0A494Z303"/>